<feature type="transmembrane region" description="Helical" evidence="5">
    <location>
        <begin position="43"/>
        <end position="64"/>
    </location>
</feature>
<evidence type="ECO:0000256" key="3">
    <source>
        <dbReference type="ARBA" id="ARBA00022989"/>
    </source>
</evidence>
<dbReference type="Gene3D" id="1.10.3720.10">
    <property type="entry name" value="MetI-like"/>
    <property type="match status" value="1"/>
</dbReference>
<evidence type="ECO:0000256" key="5">
    <source>
        <dbReference type="RuleBase" id="RU363032"/>
    </source>
</evidence>
<accession>A0ABD5YM72</accession>
<feature type="domain" description="ABC transmembrane type-1" evidence="6">
    <location>
        <begin position="103"/>
        <end position="296"/>
    </location>
</feature>
<dbReference type="Pfam" id="PF00528">
    <property type="entry name" value="BPD_transp_1"/>
    <property type="match status" value="1"/>
</dbReference>
<dbReference type="SUPFAM" id="SSF161098">
    <property type="entry name" value="MetI-like"/>
    <property type="match status" value="1"/>
</dbReference>
<dbReference type="GeneID" id="76199597"/>
<dbReference type="InterPro" id="IPR035906">
    <property type="entry name" value="MetI-like_sf"/>
</dbReference>
<comment type="caution">
    <text evidence="7">The sequence shown here is derived from an EMBL/GenBank/DDBJ whole genome shotgun (WGS) entry which is preliminary data.</text>
</comment>
<reference evidence="7 8" key="1">
    <citation type="journal article" date="2019" name="Int. J. Syst. Evol. Microbiol.">
        <title>The Global Catalogue of Microorganisms (GCM) 10K type strain sequencing project: providing services to taxonomists for standard genome sequencing and annotation.</title>
        <authorList>
            <consortium name="The Broad Institute Genomics Platform"/>
            <consortium name="The Broad Institute Genome Sequencing Center for Infectious Disease"/>
            <person name="Wu L."/>
            <person name="Ma J."/>
        </authorList>
    </citation>
    <scope>NUCLEOTIDE SEQUENCE [LARGE SCALE GENOMIC DNA]</scope>
    <source>
        <strain evidence="7 8">RDMS1</strain>
    </source>
</reference>
<dbReference type="CDD" id="cd06261">
    <property type="entry name" value="TM_PBP2"/>
    <property type="match status" value="1"/>
</dbReference>
<evidence type="ECO:0000256" key="4">
    <source>
        <dbReference type="ARBA" id="ARBA00023136"/>
    </source>
</evidence>
<keyword evidence="2 5" id="KW-0812">Transmembrane</keyword>
<evidence type="ECO:0000256" key="1">
    <source>
        <dbReference type="ARBA" id="ARBA00004141"/>
    </source>
</evidence>
<sequence>MDEATLFTQLSDVPEPTAAERLSEWFNRHVYAPGVVFFSDWRAVTGAVILTGFLLMGTVGVYVVPEPRVMEGPIFVMPFTNWDYPLGTGVMGKSILGQVVHATPAMLKMIAAGALLSVSLGTVIGTVAGYRGGLSDSILMTVTDVVLTIPGLALVIVLASIYQPEDPFIVGLILGIDNWPRLARTIRSQVLSIREEAFTESSRIMGLSELTILRKDLISNLMPYISVNFANSSRKVIFESVGLYFLSILPFTTLNWGVMMNEAYNGANLTRPEELHWLLIPMVLIILVSLGFILLAQGLDRVFNVRLRARHENASRSETDGGERA</sequence>
<feature type="transmembrane region" description="Helical" evidence="5">
    <location>
        <begin position="236"/>
        <end position="258"/>
    </location>
</feature>
<feature type="transmembrane region" description="Helical" evidence="5">
    <location>
        <begin position="278"/>
        <end position="299"/>
    </location>
</feature>
<dbReference type="PANTHER" id="PTHR42729">
    <property type="entry name" value="OLIGO/DIPEPTIDE TRANSPORT, PERMEASE PROTEIN (DPPC-2)"/>
    <property type="match status" value="1"/>
</dbReference>
<dbReference type="PANTHER" id="PTHR42729:SF1">
    <property type="entry name" value="OLIGO_DIPEPTIDE TRANSPORT, PERMEASE PROTEIN (DPPC-2)"/>
    <property type="match status" value="1"/>
</dbReference>
<dbReference type="EMBL" id="JBHTAX010000001">
    <property type="protein sequence ID" value="MFC7190027.1"/>
    <property type="molecule type" value="Genomic_DNA"/>
</dbReference>
<dbReference type="AlphaFoldDB" id="A0ABD5YM72"/>
<protein>
    <submittedName>
        <fullName evidence="7">ABC transporter permease</fullName>
    </submittedName>
</protein>
<feature type="transmembrane region" description="Helical" evidence="5">
    <location>
        <begin position="138"/>
        <end position="162"/>
    </location>
</feature>
<name>A0ABD5YM72_9EURY</name>
<comment type="similarity">
    <text evidence="5">Belongs to the binding-protein-dependent transport system permease family.</text>
</comment>
<keyword evidence="4 5" id="KW-0472">Membrane</keyword>
<organism evidence="7 8">
    <name type="scientific">Halocatena marina</name>
    <dbReference type="NCBI Taxonomy" id="2934937"/>
    <lineage>
        <taxon>Archaea</taxon>
        <taxon>Methanobacteriati</taxon>
        <taxon>Methanobacteriota</taxon>
        <taxon>Stenosarchaea group</taxon>
        <taxon>Halobacteria</taxon>
        <taxon>Halobacteriales</taxon>
        <taxon>Natronomonadaceae</taxon>
        <taxon>Halocatena</taxon>
    </lineage>
</organism>
<keyword evidence="8" id="KW-1185">Reference proteome</keyword>
<dbReference type="GO" id="GO:0005886">
    <property type="term" value="C:plasma membrane"/>
    <property type="evidence" value="ECO:0007669"/>
    <property type="project" value="UniProtKB-SubCell"/>
</dbReference>
<keyword evidence="3 5" id="KW-1133">Transmembrane helix</keyword>
<gene>
    <name evidence="7" type="ORF">ACFQL7_09270</name>
</gene>
<evidence type="ECO:0000256" key="2">
    <source>
        <dbReference type="ARBA" id="ARBA00022692"/>
    </source>
</evidence>
<evidence type="ECO:0000313" key="8">
    <source>
        <dbReference type="Proteomes" id="UP001596417"/>
    </source>
</evidence>
<feature type="transmembrane region" description="Helical" evidence="5">
    <location>
        <begin position="110"/>
        <end position="132"/>
    </location>
</feature>
<comment type="subcellular location">
    <subcellularLocation>
        <location evidence="5">Cell membrane</location>
        <topology evidence="5">Multi-pass membrane protein</topology>
    </subcellularLocation>
    <subcellularLocation>
        <location evidence="1">Membrane</location>
        <topology evidence="1">Multi-pass membrane protein</topology>
    </subcellularLocation>
</comment>
<evidence type="ECO:0000259" key="6">
    <source>
        <dbReference type="PROSITE" id="PS50928"/>
    </source>
</evidence>
<dbReference type="InterPro" id="IPR000515">
    <property type="entry name" value="MetI-like"/>
</dbReference>
<evidence type="ECO:0000313" key="7">
    <source>
        <dbReference type="EMBL" id="MFC7190027.1"/>
    </source>
</evidence>
<dbReference type="Proteomes" id="UP001596417">
    <property type="component" value="Unassembled WGS sequence"/>
</dbReference>
<keyword evidence="5" id="KW-0813">Transport</keyword>
<dbReference type="RefSeq" id="WP_373689881.1">
    <property type="nucleotide sequence ID" value="NZ_CP109979.1"/>
</dbReference>
<dbReference type="PROSITE" id="PS50928">
    <property type="entry name" value="ABC_TM1"/>
    <property type="match status" value="1"/>
</dbReference>
<proteinExistence type="inferred from homology"/>